<sequence length="458" mass="52213">MNIIESALLQRFKTCPDQRLIIAYSGGVDSQVLLAALAKLKAQGHLTNALLVYHVHHGLSPHADAWQRFAKQQSQHYGIPFATANLSLHKQPQQSLEAIARDGRYQLLIQASAEPAIIVTGHHLNDQAETFLLSLKRGAGLKGLSAMPADLPLAQHVLARPLLTISRAEIVAYAQQHQLDWVEDESNTDEHYDRNFLRQQVLPILAQRWPSINKTMARSAQHCYEAQQLLDELAEQDLQLCQRSHEQLSIEKLVQLSERRLKNLIRYFLAQHKHLMPSEQQLAQICLQLHAAPDKSPVVQLANACIRRFKQTLYLTDIYHDVARWQQNINLQRLSAKAVVEVLLPDQLGELYFTSTAMKTQTSHSWQEQVKAPKVEQTVKICFAHDNPTCLPAYRQHSRSLKKVLQELAIPPWQRKRLPLLFYDNQLVAVIGHFVCKGYVPTEATNSYFIHWQSKPSV</sequence>
<evidence type="ECO:0000256" key="7">
    <source>
        <dbReference type="ARBA" id="ARBA00048539"/>
    </source>
</evidence>
<proteinExistence type="inferred from homology"/>
<dbReference type="NCBIfam" id="TIGR02432">
    <property type="entry name" value="lysidine_TilS_N"/>
    <property type="match status" value="1"/>
</dbReference>
<dbReference type="InterPro" id="IPR012094">
    <property type="entry name" value="tRNA_Ile_lys_synt"/>
</dbReference>
<comment type="domain">
    <text evidence="8">The N-terminal region contains the highly conserved SGGXDS motif, predicted to be a P-loop motif involved in ATP binding.</text>
</comment>
<dbReference type="CDD" id="cd01992">
    <property type="entry name" value="TilS_N"/>
    <property type="match status" value="1"/>
</dbReference>
<dbReference type="SUPFAM" id="SSF82829">
    <property type="entry name" value="MesJ substrate recognition domain-like"/>
    <property type="match status" value="1"/>
</dbReference>
<gene>
    <name evidence="8" type="primary">tilS</name>
    <name evidence="10" type="ORF">SAMN05216262_10334</name>
</gene>
<keyword evidence="6 8" id="KW-0067">ATP-binding</keyword>
<dbReference type="Pfam" id="PF11734">
    <property type="entry name" value="TilS_C"/>
    <property type="match status" value="1"/>
</dbReference>
<dbReference type="InterPro" id="IPR012796">
    <property type="entry name" value="Lysidine-tRNA-synth_C"/>
</dbReference>
<evidence type="ECO:0000256" key="3">
    <source>
        <dbReference type="ARBA" id="ARBA00022598"/>
    </source>
</evidence>
<comment type="catalytic activity">
    <reaction evidence="7 8">
        <text>cytidine(34) in tRNA(Ile2) + L-lysine + ATP = lysidine(34) in tRNA(Ile2) + AMP + diphosphate + H(+)</text>
        <dbReference type="Rhea" id="RHEA:43744"/>
        <dbReference type="Rhea" id="RHEA-COMP:10625"/>
        <dbReference type="Rhea" id="RHEA-COMP:10670"/>
        <dbReference type="ChEBI" id="CHEBI:15378"/>
        <dbReference type="ChEBI" id="CHEBI:30616"/>
        <dbReference type="ChEBI" id="CHEBI:32551"/>
        <dbReference type="ChEBI" id="CHEBI:33019"/>
        <dbReference type="ChEBI" id="CHEBI:82748"/>
        <dbReference type="ChEBI" id="CHEBI:83665"/>
        <dbReference type="ChEBI" id="CHEBI:456215"/>
        <dbReference type="EC" id="6.3.4.19"/>
    </reaction>
</comment>
<dbReference type="SUPFAM" id="SSF56037">
    <property type="entry name" value="PheT/TilS domain"/>
    <property type="match status" value="1"/>
</dbReference>
<feature type="domain" description="Lysidine-tRNA(Ile) synthetase C-terminal" evidence="9">
    <location>
        <begin position="379"/>
        <end position="452"/>
    </location>
</feature>
<keyword evidence="11" id="KW-1185">Reference proteome</keyword>
<dbReference type="PANTHER" id="PTHR43033">
    <property type="entry name" value="TRNA(ILE)-LYSIDINE SYNTHASE-RELATED"/>
    <property type="match status" value="1"/>
</dbReference>
<comment type="similarity">
    <text evidence="8">Belongs to the tRNA(Ile)-lysidine synthase family.</text>
</comment>
<reference evidence="11" key="1">
    <citation type="submission" date="2016-10" db="EMBL/GenBank/DDBJ databases">
        <authorList>
            <person name="Varghese N."/>
            <person name="Submissions S."/>
        </authorList>
    </citation>
    <scope>NUCLEOTIDE SEQUENCE [LARGE SCALE GENOMIC DNA]</scope>
    <source>
        <strain evidence="11">CGMCC 1.9127</strain>
    </source>
</reference>
<evidence type="ECO:0000256" key="4">
    <source>
        <dbReference type="ARBA" id="ARBA00022694"/>
    </source>
</evidence>
<dbReference type="GO" id="GO:0005524">
    <property type="term" value="F:ATP binding"/>
    <property type="evidence" value="ECO:0007669"/>
    <property type="project" value="UniProtKB-UniRule"/>
</dbReference>
<dbReference type="AlphaFoldDB" id="A0A1H7K717"/>
<dbReference type="InterPro" id="IPR011063">
    <property type="entry name" value="TilS/TtcA_N"/>
</dbReference>
<evidence type="ECO:0000313" key="10">
    <source>
        <dbReference type="EMBL" id="SEK82270.1"/>
    </source>
</evidence>
<dbReference type="Gene3D" id="3.40.50.620">
    <property type="entry name" value="HUPs"/>
    <property type="match status" value="1"/>
</dbReference>
<evidence type="ECO:0000259" key="9">
    <source>
        <dbReference type="SMART" id="SM00977"/>
    </source>
</evidence>
<evidence type="ECO:0000313" key="11">
    <source>
        <dbReference type="Proteomes" id="UP000199297"/>
    </source>
</evidence>
<dbReference type="STRING" id="641665.GCA_002104455_02759"/>
<accession>A0A1H7K717</accession>
<dbReference type="Gene3D" id="1.20.59.20">
    <property type="match status" value="1"/>
</dbReference>
<dbReference type="PANTHER" id="PTHR43033:SF1">
    <property type="entry name" value="TRNA(ILE)-LYSIDINE SYNTHASE-RELATED"/>
    <property type="match status" value="1"/>
</dbReference>
<keyword evidence="5 8" id="KW-0547">Nucleotide-binding</keyword>
<dbReference type="GO" id="GO:0032267">
    <property type="term" value="F:tRNA(Ile)-lysidine synthase activity"/>
    <property type="evidence" value="ECO:0007669"/>
    <property type="project" value="UniProtKB-EC"/>
</dbReference>
<keyword evidence="4 8" id="KW-0819">tRNA processing</keyword>
<evidence type="ECO:0000256" key="1">
    <source>
        <dbReference type="ARBA" id="ARBA00004496"/>
    </source>
</evidence>
<dbReference type="SMART" id="SM00977">
    <property type="entry name" value="TilS_C"/>
    <property type="match status" value="1"/>
</dbReference>
<keyword evidence="3 8" id="KW-0436">Ligase</keyword>
<evidence type="ECO:0000256" key="2">
    <source>
        <dbReference type="ARBA" id="ARBA00022490"/>
    </source>
</evidence>
<dbReference type="HAMAP" id="MF_01161">
    <property type="entry name" value="tRNA_Ile_lys_synt"/>
    <property type="match status" value="1"/>
</dbReference>
<dbReference type="InterPro" id="IPR012795">
    <property type="entry name" value="tRNA_Ile_lys_synt_N"/>
</dbReference>
<evidence type="ECO:0000256" key="5">
    <source>
        <dbReference type="ARBA" id="ARBA00022741"/>
    </source>
</evidence>
<dbReference type="InterPro" id="IPR015262">
    <property type="entry name" value="tRNA_Ile_lys_synt_subst-bd"/>
</dbReference>
<comment type="function">
    <text evidence="8">Ligates lysine onto the cytidine present at position 34 of the AUA codon-specific tRNA(Ile) that contains the anticodon CAU, in an ATP-dependent manner. Cytidine is converted to lysidine, thus changing the amino acid specificity of the tRNA from methionine to isoleucine.</text>
</comment>
<dbReference type="Pfam" id="PF01171">
    <property type="entry name" value="ATP_bind_3"/>
    <property type="match status" value="1"/>
</dbReference>
<evidence type="ECO:0000256" key="8">
    <source>
        <dbReference type="HAMAP-Rule" id="MF_01161"/>
    </source>
</evidence>
<dbReference type="SUPFAM" id="SSF52402">
    <property type="entry name" value="Adenine nucleotide alpha hydrolases-like"/>
    <property type="match status" value="1"/>
</dbReference>
<dbReference type="Pfam" id="PF09179">
    <property type="entry name" value="TilS"/>
    <property type="match status" value="1"/>
</dbReference>
<dbReference type="GO" id="GO:0006400">
    <property type="term" value="P:tRNA modification"/>
    <property type="evidence" value="ECO:0007669"/>
    <property type="project" value="UniProtKB-UniRule"/>
</dbReference>
<dbReference type="Proteomes" id="UP000199297">
    <property type="component" value="Unassembled WGS sequence"/>
</dbReference>
<dbReference type="RefSeq" id="WP_085284285.1">
    <property type="nucleotide sequence ID" value="NZ_FOBI01000003.1"/>
</dbReference>
<evidence type="ECO:0000256" key="6">
    <source>
        <dbReference type="ARBA" id="ARBA00022840"/>
    </source>
</evidence>
<dbReference type="InterPro" id="IPR014729">
    <property type="entry name" value="Rossmann-like_a/b/a_fold"/>
</dbReference>
<organism evidence="10 11">
    <name type="scientific">Colwellia chukchiensis</name>
    <dbReference type="NCBI Taxonomy" id="641665"/>
    <lineage>
        <taxon>Bacteria</taxon>
        <taxon>Pseudomonadati</taxon>
        <taxon>Pseudomonadota</taxon>
        <taxon>Gammaproteobacteria</taxon>
        <taxon>Alteromonadales</taxon>
        <taxon>Colwelliaceae</taxon>
        <taxon>Colwellia</taxon>
    </lineage>
</organism>
<protein>
    <recommendedName>
        <fullName evidence="8">tRNA(Ile)-lysidine synthase</fullName>
        <ecNumber evidence="8">6.3.4.19</ecNumber>
    </recommendedName>
    <alternativeName>
        <fullName evidence="8">tRNA(Ile)-2-lysyl-cytidine synthase</fullName>
    </alternativeName>
    <alternativeName>
        <fullName evidence="8">tRNA(Ile)-lysidine synthetase</fullName>
    </alternativeName>
</protein>
<dbReference type="GO" id="GO:0005737">
    <property type="term" value="C:cytoplasm"/>
    <property type="evidence" value="ECO:0007669"/>
    <property type="project" value="UniProtKB-SubCell"/>
</dbReference>
<dbReference type="OrthoDB" id="9807403at2"/>
<dbReference type="NCBIfam" id="TIGR02433">
    <property type="entry name" value="lysidine_TilS_C"/>
    <property type="match status" value="1"/>
</dbReference>
<keyword evidence="2 8" id="KW-0963">Cytoplasm</keyword>
<feature type="binding site" evidence="8">
    <location>
        <begin position="25"/>
        <end position="30"/>
    </location>
    <ligand>
        <name>ATP</name>
        <dbReference type="ChEBI" id="CHEBI:30616"/>
    </ligand>
</feature>
<dbReference type="EMBL" id="FOBI01000003">
    <property type="protein sequence ID" value="SEK82270.1"/>
    <property type="molecule type" value="Genomic_DNA"/>
</dbReference>
<name>A0A1H7K717_9GAMM</name>
<comment type="subcellular location">
    <subcellularLocation>
        <location evidence="1 8">Cytoplasm</location>
    </subcellularLocation>
</comment>
<dbReference type="EC" id="6.3.4.19" evidence="8"/>